<keyword evidence="6" id="KW-1185">Reference proteome</keyword>
<dbReference type="PRINTS" id="PR00033">
    <property type="entry name" value="HTHASNC"/>
</dbReference>
<accession>A0ABV7FTZ5</accession>
<dbReference type="Gene3D" id="1.10.10.10">
    <property type="entry name" value="Winged helix-like DNA-binding domain superfamily/Winged helix DNA-binding domain"/>
    <property type="match status" value="1"/>
</dbReference>
<dbReference type="SUPFAM" id="SSF54909">
    <property type="entry name" value="Dimeric alpha+beta barrel"/>
    <property type="match status" value="1"/>
</dbReference>
<dbReference type="InterPro" id="IPR011008">
    <property type="entry name" value="Dimeric_a/b-barrel"/>
</dbReference>
<feature type="domain" description="HTH asnC-type" evidence="4">
    <location>
        <begin position="13"/>
        <end position="87"/>
    </location>
</feature>
<comment type="caution">
    <text evidence="5">The sequence shown here is derived from an EMBL/GenBank/DDBJ whole genome shotgun (WGS) entry which is preliminary data.</text>
</comment>
<dbReference type="SMART" id="SM00344">
    <property type="entry name" value="HTH_ASNC"/>
    <property type="match status" value="1"/>
</dbReference>
<evidence type="ECO:0000313" key="5">
    <source>
        <dbReference type="EMBL" id="MFC3122736.1"/>
    </source>
</evidence>
<gene>
    <name evidence="5" type="ORF">ACFOHL_14015</name>
</gene>
<dbReference type="InterPro" id="IPR036388">
    <property type="entry name" value="WH-like_DNA-bd_sf"/>
</dbReference>
<dbReference type="InterPro" id="IPR000485">
    <property type="entry name" value="AsnC-type_HTH_dom"/>
</dbReference>
<dbReference type="InterPro" id="IPR036390">
    <property type="entry name" value="WH_DNA-bd_sf"/>
</dbReference>
<name>A0ABV7FTZ5_9ALTE</name>
<evidence type="ECO:0000256" key="1">
    <source>
        <dbReference type="ARBA" id="ARBA00023015"/>
    </source>
</evidence>
<dbReference type="Gene3D" id="3.30.70.920">
    <property type="match status" value="1"/>
</dbReference>
<evidence type="ECO:0000313" key="6">
    <source>
        <dbReference type="Proteomes" id="UP001595478"/>
    </source>
</evidence>
<dbReference type="PROSITE" id="PS50956">
    <property type="entry name" value="HTH_ASNC_2"/>
    <property type="match status" value="1"/>
</dbReference>
<keyword evidence="3" id="KW-0804">Transcription</keyword>
<dbReference type="RefSeq" id="WP_376920858.1">
    <property type="nucleotide sequence ID" value="NZ_JBHRSW010000029.1"/>
</dbReference>
<keyword evidence="1" id="KW-0805">Transcription regulation</keyword>
<organism evidence="5 6">
    <name type="scientific">Agaribacter flavus</name>
    <dbReference type="NCBI Taxonomy" id="1902781"/>
    <lineage>
        <taxon>Bacteria</taxon>
        <taxon>Pseudomonadati</taxon>
        <taxon>Pseudomonadota</taxon>
        <taxon>Gammaproteobacteria</taxon>
        <taxon>Alteromonadales</taxon>
        <taxon>Alteromonadaceae</taxon>
        <taxon>Agaribacter</taxon>
    </lineage>
</organism>
<dbReference type="Pfam" id="PF13404">
    <property type="entry name" value="HTH_AsnC-type"/>
    <property type="match status" value="1"/>
</dbReference>
<reference evidence="6" key="1">
    <citation type="journal article" date="2019" name="Int. J. Syst. Evol. Microbiol.">
        <title>The Global Catalogue of Microorganisms (GCM) 10K type strain sequencing project: providing services to taxonomists for standard genome sequencing and annotation.</title>
        <authorList>
            <consortium name="The Broad Institute Genomics Platform"/>
            <consortium name="The Broad Institute Genome Sequencing Center for Infectious Disease"/>
            <person name="Wu L."/>
            <person name="Ma J."/>
        </authorList>
    </citation>
    <scope>NUCLEOTIDE SEQUENCE [LARGE SCALE GENOMIC DNA]</scope>
    <source>
        <strain evidence="6">KCTC 52473</strain>
    </source>
</reference>
<keyword evidence="2" id="KW-0238">DNA-binding</keyword>
<evidence type="ECO:0000259" key="4">
    <source>
        <dbReference type="PROSITE" id="PS50956"/>
    </source>
</evidence>
<dbReference type="SUPFAM" id="SSF46785">
    <property type="entry name" value="Winged helix' DNA-binding domain"/>
    <property type="match status" value="1"/>
</dbReference>
<dbReference type="PANTHER" id="PTHR30154:SF34">
    <property type="entry name" value="TRANSCRIPTIONAL REGULATOR AZLB"/>
    <property type="match status" value="1"/>
</dbReference>
<dbReference type="PANTHER" id="PTHR30154">
    <property type="entry name" value="LEUCINE-RESPONSIVE REGULATORY PROTEIN"/>
    <property type="match status" value="1"/>
</dbReference>
<proteinExistence type="predicted"/>
<evidence type="ECO:0000256" key="3">
    <source>
        <dbReference type="ARBA" id="ARBA00023163"/>
    </source>
</evidence>
<dbReference type="InterPro" id="IPR019887">
    <property type="entry name" value="Tscrpt_reg_AsnC/Lrp_C"/>
</dbReference>
<dbReference type="EMBL" id="JBHRSW010000029">
    <property type="protein sequence ID" value="MFC3122736.1"/>
    <property type="molecule type" value="Genomic_DNA"/>
</dbReference>
<dbReference type="Pfam" id="PF01037">
    <property type="entry name" value="AsnC_trans_reg"/>
    <property type="match status" value="1"/>
</dbReference>
<dbReference type="InterPro" id="IPR019888">
    <property type="entry name" value="Tscrpt_reg_AsnC-like"/>
</dbReference>
<sequence length="150" mass="16672">MPKKSNASSRTILDNTDRELIALLKRDARAPVSVLAEVLQVSRATVQNRINKLIDSGALLGFTIRVKEELSPNTIRAIMLVEVAGKSTSQVIQRLRRIPELDKIHTTNGNWDLVIELSATDLQAFDRVLRDVRETDAILNSETSILLSSV</sequence>
<evidence type="ECO:0000256" key="2">
    <source>
        <dbReference type="ARBA" id="ARBA00023125"/>
    </source>
</evidence>
<protein>
    <submittedName>
        <fullName evidence="5">Lrp/AsnC family transcriptional regulator</fullName>
    </submittedName>
</protein>
<dbReference type="Proteomes" id="UP001595478">
    <property type="component" value="Unassembled WGS sequence"/>
</dbReference>